<keyword evidence="2" id="KW-1185">Reference proteome</keyword>
<organism evidence="1 2">
    <name type="scientific">Pseudaminobacter soli</name>
    <name type="common">ex Li et al. 2025</name>
    <dbReference type="NCBI Taxonomy" id="1295366"/>
    <lineage>
        <taxon>Bacteria</taxon>
        <taxon>Pseudomonadati</taxon>
        <taxon>Pseudomonadota</taxon>
        <taxon>Alphaproteobacteria</taxon>
        <taxon>Hyphomicrobiales</taxon>
        <taxon>Phyllobacteriaceae</taxon>
        <taxon>Pseudaminobacter</taxon>
    </lineage>
</organism>
<reference evidence="1 2" key="1">
    <citation type="submission" date="2018-03" db="EMBL/GenBank/DDBJ databases">
        <title>The draft genome of Mesorhizobium soli JCM 19897.</title>
        <authorList>
            <person name="Li L."/>
            <person name="Liu L."/>
            <person name="Liang L."/>
            <person name="Wang T."/>
            <person name="Zhang X."/>
        </authorList>
    </citation>
    <scope>NUCLEOTIDE SEQUENCE [LARGE SCALE GENOMIC DNA]</scope>
    <source>
        <strain evidence="1 2">JCM 19897</strain>
    </source>
</reference>
<name>A0A2P7S2H5_9HYPH</name>
<dbReference type="RefSeq" id="WP_106726584.1">
    <property type="nucleotide sequence ID" value="NZ_PXYL01000017.1"/>
</dbReference>
<comment type="caution">
    <text evidence="1">The sequence shown here is derived from an EMBL/GenBank/DDBJ whole genome shotgun (WGS) entry which is preliminary data.</text>
</comment>
<protein>
    <submittedName>
        <fullName evidence="1">Uncharacterized protein</fullName>
    </submittedName>
</protein>
<dbReference type="EMBL" id="PXYL01000017">
    <property type="protein sequence ID" value="PSJ56668.1"/>
    <property type="molecule type" value="Genomic_DNA"/>
</dbReference>
<proteinExistence type="predicted"/>
<evidence type="ECO:0000313" key="2">
    <source>
        <dbReference type="Proteomes" id="UP000240653"/>
    </source>
</evidence>
<accession>A0A2P7S2H5</accession>
<gene>
    <name evidence="1" type="ORF">C7I85_24245</name>
</gene>
<evidence type="ECO:0000313" key="1">
    <source>
        <dbReference type="EMBL" id="PSJ56668.1"/>
    </source>
</evidence>
<dbReference type="AlphaFoldDB" id="A0A2P7S2H5"/>
<dbReference type="Proteomes" id="UP000240653">
    <property type="component" value="Unassembled WGS sequence"/>
</dbReference>
<sequence length="104" mass="11468">MFEIADLAKTAVQAERDRRRCPRVDGDIIDFAICHSNYELKSASCVAHEVISHDRLVMFAREIEAYTAGADTQATDGYKTLIDIRHDGKTKSPIGGAEAADREA</sequence>